<proteinExistence type="predicted"/>
<dbReference type="Pfam" id="PF05551">
    <property type="entry name" value="zf-His_Me_endon"/>
    <property type="match status" value="1"/>
</dbReference>
<feature type="domain" description="Zinc-binding loop region of homing endonuclease" evidence="2">
    <location>
        <begin position="180"/>
        <end position="294"/>
    </location>
</feature>
<dbReference type="InterPro" id="IPR044930">
    <property type="entry name" value="Homing_endonuclease_His-Me"/>
</dbReference>
<dbReference type="InterPro" id="IPR008704">
    <property type="entry name" value="Endonuclease_Zinc-binding_loop"/>
</dbReference>
<dbReference type="EMBL" id="JF429895">
    <property type="protein sequence ID" value="ADY86113.1"/>
    <property type="molecule type" value="Genomic_DNA"/>
</dbReference>
<evidence type="ECO:0000313" key="3">
    <source>
        <dbReference type="EMBL" id="ADY86113.1"/>
    </source>
</evidence>
<organism evidence="3">
    <name type="scientific">Cordyceps farinosa</name>
    <dbReference type="NCBI Taxonomy" id="89141"/>
    <lineage>
        <taxon>Eukaryota</taxon>
        <taxon>Fungi</taxon>
        <taxon>Dikarya</taxon>
        <taxon>Ascomycota</taxon>
        <taxon>Pezizomycotina</taxon>
        <taxon>Sordariomycetes</taxon>
        <taxon>Hypocreomycetidae</taxon>
        <taxon>Hypocreales</taxon>
        <taxon>Cordycipitaceae</taxon>
        <taxon>Cordyceps</taxon>
    </lineage>
</organism>
<feature type="region of interest" description="Disordered" evidence="1">
    <location>
        <begin position="1"/>
        <end position="24"/>
    </location>
</feature>
<dbReference type="InterPro" id="IPR044925">
    <property type="entry name" value="His-Me_finger_sf"/>
</dbReference>
<reference evidence="3" key="1">
    <citation type="submission" date="2011-02" db="EMBL/GenBank/DDBJ databases">
        <title>Taxonomic Identification of two Strains of Silkworm Bombyx mori Pathogen and Analysis of its Characteristics.</title>
        <authorList>
            <person name="Tao H.P."/>
            <person name="Shen Z.Y."/>
            <person name="Zhu F."/>
            <person name="Xu X.F."/>
            <person name="Guan R."/>
            <person name="Chen D.R."/>
            <person name="Tang X.D."/>
        </authorList>
    </citation>
    <scope>NUCLEOTIDE SEQUENCE</scope>
    <source>
        <strain evidence="3">STH1</strain>
    </source>
</reference>
<evidence type="ECO:0000259" key="2">
    <source>
        <dbReference type="Pfam" id="PF05551"/>
    </source>
</evidence>
<sequence>MSNYARYQQIDGGPSAQPVASGSRVRRVLGKLTQDVFRRQSGDPPHGPGKRTLISRVSSFWREAVRPELQRAEAAERQLADECSNLSSEVLSLKSRLSQVMLPPSTEGRPPPSAAITQRQADGLRHVCQEAERFELDGSSSKLWQVQPSWALDKLVAARSQDGSLPNPLGCWFPKVRPMVNEYRRFNYRNTRWPVRSSTSPDSYVLEAAEAQSYYHHLAVVAKREGATLLLVLPGRKDSNGIAYEVSHLCHNGQCFNPDHCVVEPRHENHRRNECQNRYILNLPGGKKVDLCPH</sequence>
<dbReference type="AlphaFoldDB" id="F1KM22"/>
<dbReference type="SMR" id="F1KM22"/>
<keyword evidence="3" id="KW-0540">Nuclease</keyword>
<protein>
    <submittedName>
        <fullName evidence="3">Putative homing endonuclease</fullName>
    </submittedName>
</protein>
<dbReference type="SUPFAM" id="SSF54060">
    <property type="entry name" value="His-Me finger endonucleases"/>
    <property type="match status" value="1"/>
</dbReference>
<keyword evidence="3" id="KW-0255">Endonuclease</keyword>
<evidence type="ECO:0000256" key="1">
    <source>
        <dbReference type="SAM" id="MobiDB-lite"/>
    </source>
</evidence>
<dbReference type="Gene3D" id="3.90.75.10">
    <property type="entry name" value="Homing Intron 3 (I-ppo) Encoded Endonuclease, Chain A"/>
    <property type="match status" value="1"/>
</dbReference>
<dbReference type="GO" id="GO:0004519">
    <property type="term" value="F:endonuclease activity"/>
    <property type="evidence" value="ECO:0007669"/>
    <property type="project" value="UniProtKB-KW"/>
</dbReference>
<name>F1KM22_9HYPO</name>
<keyword evidence="3" id="KW-0378">Hydrolase</keyword>
<accession>F1KM22</accession>